<feature type="domain" description="HTH gntR-type" evidence="4">
    <location>
        <begin position="18"/>
        <end position="86"/>
    </location>
</feature>
<dbReference type="PANTHER" id="PTHR38445:SF9">
    <property type="entry name" value="HTH-TYPE TRANSCRIPTIONAL REPRESSOR YTRA"/>
    <property type="match status" value="1"/>
</dbReference>
<keyword evidence="3" id="KW-0804">Transcription</keyword>
<dbReference type="GO" id="GO:0003677">
    <property type="term" value="F:DNA binding"/>
    <property type="evidence" value="ECO:0007669"/>
    <property type="project" value="UniProtKB-KW"/>
</dbReference>
<evidence type="ECO:0000313" key="5">
    <source>
        <dbReference type="EMBL" id="ABS60404.1"/>
    </source>
</evidence>
<dbReference type="SUPFAM" id="SSF46785">
    <property type="entry name" value="Winged helix' DNA-binding domain"/>
    <property type="match status" value="1"/>
</dbReference>
<reference evidence="5 6" key="1">
    <citation type="submission" date="2007-07" db="EMBL/GenBank/DDBJ databases">
        <title>Complete sequence of Fervidobacterium nodosum Rt17-B1.</title>
        <authorList>
            <consortium name="US DOE Joint Genome Institute"/>
            <person name="Copeland A."/>
            <person name="Lucas S."/>
            <person name="Lapidus A."/>
            <person name="Barry K."/>
            <person name="Glavina del Rio T."/>
            <person name="Dalin E."/>
            <person name="Tice H."/>
            <person name="Pitluck S."/>
            <person name="Saunders E."/>
            <person name="Brettin T."/>
            <person name="Bruce D."/>
            <person name="Detter J.C."/>
            <person name="Han C."/>
            <person name="Schmutz J."/>
            <person name="Larimer F."/>
            <person name="Land M."/>
            <person name="Hauser L."/>
            <person name="Kyrpides N."/>
            <person name="Mikhailova N."/>
            <person name="Nelson K."/>
            <person name="Gogarten J.P."/>
            <person name="Noll K."/>
            <person name="Richardson P."/>
        </authorList>
    </citation>
    <scope>NUCLEOTIDE SEQUENCE [LARGE SCALE GENOMIC DNA]</scope>
    <source>
        <strain evidence="6">ATCC 35602 / DSM 5306 / Rt17-B1</strain>
    </source>
</reference>
<reference evidence="5 6" key="2">
    <citation type="journal article" date="2009" name="Proc. Natl. Acad. Sci. U.S.A.">
        <title>On the chimeric nature, thermophilic origin, and phylogenetic placement of the Thermotogales.</title>
        <authorList>
            <person name="Zhaxybayeva O."/>
            <person name="Swithers K.S."/>
            <person name="Lapierre P."/>
            <person name="Fournier G.P."/>
            <person name="Bickhart D.M."/>
            <person name="DeBoy R.T."/>
            <person name="Nelson K.E."/>
            <person name="Nesbo C.L."/>
            <person name="Doolittle W.F."/>
            <person name="Gogarten J.P."/>
            <person name="Noll K.M."/>
        </authorList>
    </citation>
    <scope>NUCLEOTIDE SEQUENCE [LARGE SCALE GENOMIC DNA]</scope>
    <source>
        <strain evidence="6">ATCC 35602 / DSM 5306 / Rt17-B1</strain>
    </source>
</reference>
<dbReference type="InterPro" id="IPR036390">
    <property type="entry name" value="WH_DNA-bd_sf"/>
</dbReference>
<dbReference type="Gene3D" id="1.10.10.10">
    <property type="entry name" value="Winged helix-like DNA-binding domain superfamily/Winged helix DNA-binding domain"/>
    <property type="match status" value="1"/>
</dbReference>
<evidence type="ECO:0000313" key="6">
    <source>
        <dbReference type="Proteomes" id="UP000002415"/>
    </source>
</evidence>
<dbReference type="RefSeq" id="WP_011993723.1">
    <property type="nucleotide sequence ID" value="NC_009718.1"/>
</dbReference>
<dbReference type="AlphaFoldDB" id="A7HKH1"/>
<dbReference type="KEGG" id="fno:Fnod_0541"/>
<dbReference type="EMBL" id="CP000771">
    <property type="protein sequence ID" value="ABS60404.1"/>
    <property type="molecule type" value="Genomic_DNA"/>
</dbReference>
<dbReference type="STRING" id="381764.Fnod_0541"/>
<gene>
    <name evidence="5" type="ordered locus">Fnod_0541</name>
</gene>
<dbReference type="InterPro" id="IPR000524">
    <property type="entry name" value="Tscrpt_reg_HTH_GntR"/>
</dbReference>
<name>A7HKH1_FERNB</name>
<organism evidence="5 6">
    <name type="scientific">Fervidobacterium nodosum (strain ATCC 35602 / DSM 5306 / Rt17-B1)</name>
    <dbReference type="NCBI Taxonomy" id="381764"/>
    <lineage>
        <taxon>Bacteria</taxon>
        <taxon>Thermotogati</taxon>
        <taxon>Thermotogota</taxon>
        <taxon>Thermotogae</taxon>
        <taxon>Thermotogales</taxon>
        <taxon>Fervidobacteriaceae</taxon>
        <taxon>Fervidobacterium</taxon>
    </lineage>
</organism>
<keyword evidence="1" id="KW-0805">Transcription regulation</keyword>
<dbReference type="Proteomes" id="UP000002415">
    <property type="component" value="Chromosome"/>
</dbReference>
<evidence type="ECO:0000256" key="3">
    <source>
        <dbReference type="ARBA" id="ARBA00023163"/>
    </source>
</evidence>
<proteinExistence type="predicted"/>
<dbReference type="Pfam" id="PF00392">
    <property type="entry name" value="GntR"/>
    <property type="match status" value="1"/>
</dbReference>
<dbReference type="HOGENOM" id="CLU_017584_10_1_0"/>
<dbReference type="SMART" id="SM00345">
    <property type="entry name" value="HTH_GNTR"/>
    <property type="match status" value="1"/>
</dbReference>
<dbReference type="PANTHER" id="PTHR38445">
    <property type="entry name" value="HTH-TYPE TRANSCRIPTIONAL REPRESSOR YTRA"/>
    <property type="match status" value="1"/>
</dbReference>
<evidence type="ECO:0000256" key="1">
    <source>
        <dbReference type="ARBA" id="ARBA00023015"/>
    </source>
</evidence>
<keyword evidence="2" id="KW-0238">DNA-binding</keyword>
<dbReference type="PROSITE" id="PS50949">
    <property type="entry name" value="HTH_GNTR"/>
    <property type="match status" value="1"/>
</dbReference>
<keyword evidence="6" id="KW-1185">Reference proteome</keyword>
<dbReference type="InterPro" id="IPR036388">
    <property type="entry name" value="WH-like_DNA-bd_sf"/>
</dbReference>
<dbReference type="CDD" id="cd07377">
    <property type="entry name" value="WHTH_GntR"/>
    <property type="match status" value="1"/>
</dbReference>
<protein>
    <submittedName>
        <fullName evidence="5">Regulatory protein GntR HTH</fullName>
    </submittedName>
</protein>
<evidence type="ECO:0000259" key="4">
    <source>
        <dbReference type="PROSITE" id="PS50949"/>
    </source>
</evidence>
<dbReference type="OrthoDB" id="9801546at2"/>
<dbReference type="eggNOG" id="COG1725">
    <property type="taxonomic scope" value="Bacteria"/>
</dbReference>
<dbReference type="GO" id="GO:0003700">
    <property type="term" value="F:DNA-binding transcription factor activity"/>
    <property type="evidence" value="ECO:0007669"/>
    <property type="project" value="InterPro"/>
</dbReference>
<sequence>MSGNQFVDFKKVDKHSGVPAYLQIINQIKAKVIIGQLKKGTQLPPVRELERIFDVNINTILKALERLKIEGLVEAEQGVGYFISGDIDIDRDVVNTVENLVQRLKSKNVDLYTTLALIEEVWNNG</sequence>
<accession>A7HKH1</accession>
<evidence type="ECO:0000256" key="2">
    <source>
        <dbReference type="ARBA" id="ARBA00023125"/>
    </source>
</evidence>